<keyword evidence="2" id="KW-1185">Reference proteome</keyword>
<proteinExistence type="predicted"/>
<organism evidence="1 2">
    <name type="scientific">Patiriisocius marinus</name>
    <dbReference type="NCBI Taxonomy" id="1397112"/>
    <lineage>
        <taxon>Bacteria</taxon>
        <taxon>Pseudomonadati</taxon>
        <taxon>Bacteroidota</taxon>
        <taxon>Flavobacteriia</taxon>
        <taxon>Flavobacteriales</taxon>
        <taxon>Flavobacteriaceae</taxon>
        <taxon>Patiriisocius</taxon>
    </lineage>
</organism>
<sequence length="81" mass="9059">MDNTKKTTRIYTGPAMIANGLIARLNEVNIQPIIKDDHQSGITGGFAMGIPNQVRLFIRQEELEASKDIIDAYLKEVDEVE</sequence>
<dbReference type="Proteomes" id="UP000326509">
    <property type="component" value="Unassembled WGS sequence"/>
</dbReference>
<dbReference type="EMBL" id="BKCG01000011">
    <property type="protein sequence ID" value="GER60898.1"/>
    <property type="molecule type" value="Genomic_DNA"/>
</dbReference>
<evidence type="ECO:0000313" key="1">
    <source>
        <dbReference type="EMBL" id="GER60898.1"/>
    </source>
</evidence>
<protein>
    <recommendedName>
        <fullName evidence="3">Signal transducing protein</fullName>
    </recommendedName>
</protein>
<accession>A0A5J4J4E0</accession>
<evidence type="ECO:0008006" key="3">
    <source>
        <dbReference type="Google" id="ProtNLM"/>
    </source>
</evidence>
<comment type="caution">
    <text evidence="1">The sequence shown here is derived from an EMBL/GenBank/DDBJ whole genome shotgun (WGS) entry which is preliminary data.</text>
</comment>
<dbReference type="RefSeq" id="WP_151675323.1">
    <property type="nucleotide sequence ID" value="NZ_BKCG01000011.1"/>
</dbReference>
<dbReference type="OrthoDB" id="1149279at2"/>
<evidence type="ECO:0000313" key="2">
    <source>
        <dbReference type="Proteomes" id="UP000326509"/>
    </source>
</evidence>
<name>A0A5J4J4E0_9FLAO</name>
<reference evidence="1 2" key="1">
    <citation type="submission" date="2019-08" db="EMBL/GenBank/DDBJ databases">
        <title>Draft genome sequence of Ulvibacter marinus type strain NBRC 109484.</title>
        <authorList>
            <person name="Kawano K."/>
            <person name="Ushijima N."/>
            <person name="Kihara M."/>
            <person name="Itoh H."/>
        </authorList>
    </citation>
    <scope>NUCLEOTIDE SEQUENCE [LARGE SCALE GENOMIC DNA]</scope>
    <source>
        <strain evidence="1 2">NBRC 109484</strain>
    </source>
</reference>
<dbReference type="AlphaFoldDB" id="A0A5J4J4E0"/>
<gene>
    <name evidence="1" type="ORF">ULMA_30060</name>
</gene>